<dbReference type="PANTHER" id="PTHR43500">
    <property type="entry name" value="CYSTATHIONINE BETA-LYASE-RELATED"/>
    <property type="match status" value="1"/>
</dbReference>
<keyword evidence="10" id="KW-1185">Reference proteome</keyword>
<dbReference type="Gene3D" id="3.90.1150.10">
    <property type="entry name" value="Aspartate Aminotransferase, domain 1"/>
    <property type="match status" value="1"/>
</dbReference>
<comment type="cofactor">
    <cofactor evidence="1 8">
        <name>pyridoxal 5'-phosphate</name>
        <dbReference type="ChEBI" id="CHEBI:597326"/>
    </cofactor>
</comment>
<dbReference type="EMBL" id="JBHSCW010000003">
    <property type="protein sequence ID" value="MFC4351367.1"/>
    <property type="molecule type" value="Genomic_DNA"/>
</dbReference>
<evidence type="ECO:0000256" key="1">
    <source>
        <dbReference type="ARBA" id="ARBA00001933"/>
    </source>
</evidence>
<comment type="catalytic activity">
    <reaction evidence="7">
        <text>an S-substituted L-cysteine + H2O = a thiol + pyruvate + NH4(+)</text>
        <dbReference type="Rhea" id="RHEA:18121"/>
        <dbReference type="ChEBI" id="CHEBI:15361"/>
        <dbReference type="ChEBI" id="CHEBI:15377"/>
        <dbReference type="ChEBI" id="CHEBI:28938"/>
        <dbReference type="ChEBI" id="CHEBI:29256"/>
        <dbReference type="ChEBI" id="CHEBI:58717"/>
        <dbReference type="EC" id="4.4.1.13"/>
    </reaction>
</comment>
<dbReference type="InterPro" id="IPR000277">
    <property type="entry name" value="Cys/Met-Metab_PyrdxlP-dep_enz"/>
</dbReference>
<accession>A0ABV8UJB2</accession>
<comment type="similarity">
    <text evidence="2 8">Belongs to the trans-sulfuration enzymes family.</text>
</comment>
<evidence type="ECO:0000256" key="2">
    <source>
        <dbReference type="ARBA" id="ARBA00009077"/>
    </source>
</evidence>
<evidence type="ECO:0000256" key="6">
    <source>
        <dbReference type="ARBA" id="ARBA00047517"/>
    </source>
</evidence>
<dbReference type="InterPro" id="IPR015421">
    <property type="entry name" value="PyrdxlP-dep_Trfase_major"/>
</dbReference>
<name>A0ABV8UJB2_9PROT</name>
<comment type="caution">
    <text evidence="9">The sequence shown here is derived from an EMBL/GenBank/DDBJ whole genome shotgun (WGS) entry which is preliminary data.</text>
</comment>
<dbReference type="RefSeq" id="WP_382421702.1">
    <property type="nucleotide sequence ID" value="NZ_JBHSCW010000003.1"/>
</dbReference>
<evidence type="ECO:0000256" key="8">
    <source>
        <dbReference type="RuleBase" id="RU362118"/>
    </source>
</evidence>
<dbReference type="InterPro" id="IPR006233">
    <property type="entry name" value="Cys_b_lyase_bac"/>
</dbReference>
<dbReference type="SUPFAM" id="SSF53383">
    <property type="entry name" value="PLP-dependent transferases"/>
    <property type="match status" value="1"/>
</dbReference>
<dbReference type="GO" id="GO:0047804">
    <property type="term" value="F:cysteine-S-conjugate beta-lyase activity"/>
    <property type="evidence" value="ECO:0007669"/>
    <property type="project" value="UniProtKB-EC"/>
</dbReference>
<dbReference type="Proteomes" id="UP001595799">
    <property type="component" value="Unassembled WGS sequence"/>
</dbReference>
<organism evidence="9 10">
    <name type="scientific">Fodinicurvata halophila</name>
    <dbReference type="NCBI Taxonomy" id="1419723"/>
    <lineage>
        <taxon>Bacteria</taxon>
        <taxon>Pseudomonadati</taxon>
        <taxon>Pseudomonadota</taxon>
        <taxon>Alphaproteobacteria</taxon>
        <taxon>Rhodospirillales</taxon>
        <taxon>Rhodovibrionaceae</taxon>
        <taxon>Fodinicurvata</taxon>
    </lineage>
</organism>
<dbReference type="NCBIfam" id="TIGR01324">
    <property type="entry name" value="cysta_beta_ly_B"/>
    <property type="match status" value="1"/>
</dbReference>
<dbReference type="PIRSF" id="PIRSF001434">
    <property type="entry name" value="CGS"/>
    <property type="match status" value="1"/>
</dbReference>
<evidence type="ECO:0000256" key="5">
    <source>
        <dbReference type="ARBA" id="ARBA00046315"/>
    </source>
</evidence>
<evidence type="ECO:0000313" key="10">
    <source>
        <dbReference type="Proteomes" id="UP001595799"/>
    </source>
</evidence>
<dbReference type="CDD" id="cd00614">
    <property type="entry name" value="CGS_like"/>
    <property type="match status" value="1"/>
</dbReference>
<dbReference type="InterPro" id="IPR054542">
    <property type="entry name" value="Cys_met_metab_PP"/>
</dbReference>
<dbReference type="PANTHER" id="PTHR43500:SF1">
    <property type="entry name" value="CYSTATHIONINE BETA-LYASE-RELATED"/>
    <property type="match status" value="1"/>
</dbReference>
<reference evidence="10" key="1">
    <citation type="journal article" date="2019" name="Int. J. Syst. Evol. Microbiol.">
        <title>The Global Catalogue of Microorganisms (GCM) 10K type strain sequencing project: providing services to taxonomists for standard genome sequencing and annotation.</title>
        <authorList>
            <consortium name="The Broad Institute Genomics Platform"/>
            <consortium name="The Broad Institute Genome Sequencing Center for Infectious Disease"/>
            <person name="Wu L."/>
            <person name="Ma J."/>
        </authorList>
    </citation>
    <scope>NUCLEOTIDE SEQUENCE [LARGE SCALE GENOMIC DNA]</scope>
    <source>
        <strain evidence="10">CECT 8472</strain>
    </source>
</reference>
<dbReference type="EC" id="4.4.1.13" evidence="9"/>
<protein>
    <submittedName>
        <fullName evidence="9">Cystathionine beta-lyase</fullName>
        <ecNumber evidence="9">4.4.1.13</ecNumber>
    </submittedName>
</protein>
<keyword evidence="3 8" id="KW-0663">Pyridoxal phosphate</keyword>
<keyword evidence="4 9" id="KW-0456">Lyase</keyword>
<comment type="catalytic activity">
    <reaction evidence="6">
        <text>L,L-cystathionine + H2O = L-homocysteine + pyruvate + NH4(+)</text>
        <dbReference type="Rhea" id="RHEA:13965"/>
        <dbReference type="ChEBI" id="CHEBI:15361"/>
        <dbReference type="ChEBI" id="CHEBI:15377"/>
        <dbReference type="ChEBI" id="CHEBI:28938"/>
        <dbReference type="ChEBI" id="CHEBI:58161"/>
        <dbReference type="ChEBI" id="CHEBI:58199"/>
    </reaction>
</comment>
<dbReference type="Pfam" id="PF01053">
    <property type="entry name" value="Cys_Met_Meta_PP"/>
    <property type="match status" value="1"/>
</dbReference>
<dbReference type="Gene3D" id="3.40.640.10">
    <property type="entry name" value="Type I PLP-dependent aspartate aminotransferase-like (Major domain)"/>
    <property type="match status" value="1"/>
</dbReference>
<evidence type="ECO:0000256" key="4">
    <source>
        <dbReference type="ARBA" id="ARBA00023239"/>
    </source>
</evidence>
<comment type="pathway">
    <text evidence="5">Amino-acid biosynthesis; L-methionine biosynthesis via de novo pathway; L-homocysteine from L-cystathionine: step 1/1.</text>
</comment>
<gene>
    <name evidence="9" type="primary">metC</name>
    <name evidence="9" type="ORF">ACFOW6_07415</name>
</gene>
<dbReference type="InterPro" id="IPR015422">
    <property type="entry name" value="PyrdxlP-dep_Trfase_small"/>
</dbReference>
<sequence length="405" mass="44467">MSKSDRTPSDPDMKFDTKLAHLGRRPTAKGGHAVNVPVVHASTILFDTVEEMEEATRHRAHPNWVHYGRGGTQTHIALQETVAELEGAHAALCVPSGLAAVAVAILSQVRQGDHLLVTDSVYAPTRAFCEGFLKSFGVETDYYDPLDIEDLRAKLRPETRVIYTEAPGSLTFEMQDIPAICQVAHARDTDTKVILDNTWATPMYFKSFAHGVDISVHAGTKYIVGHSDAMLGLVLTSEETTASVHRQANLLGYACGPDDIYLALRGLRTLSVRLERHQQNALALCTWLAGRSDVSRLFYPALPDDPGHAVWKRDFLGASGLFGVELEPVGKEGITAFLNSLELFGMGYSWGGYESLAIPTHPEDYRTVTRWEGHGPTLRLHAGLEDPDDLIRDLEQAFGQLNAAK</sequence>
<dbReference type="PROSITE" id="PS00868">
    <property type="entry name" value="CYS_MET_METAB_PP"/>
    <property type="match status" value="1"/>
</dbReference>
<dbReference type="InterPro" id="IPR015424">
    <property type="entry name" value="PyrdxlP-dep_Trfase"/>
</dbReference>
<evidence type="ECO:0000256" key="3">
    <source>
        <dbReference type="ARBA" id="ARBA00022898"/>
    </source>
</evidence>
<proteinExistence type="inferred from homology"/>
<evidence type="ECO:0000256" key="7">
    <source>
        <dbReference type="ARBA" id="ARBA00047625"/>
    </source>
</evidence>
<evidence type="ECO:0000313" key="9">
    <source>
        <dbReference type="EMBL" id="MFC4351367.1"/>
    </source>
</evidence>